<accession>A0A9D9HVJ7</accession>
<evidence type="ECO:0000256" key="2">
    <source>
        <dbReference type="SAM" id="SignalP"/>
    </source>
</evidence>
<protein>
    <submittedName>
        <fullName evidence="4">Fibronectin type III domain-containing protein</fullName>
    </submittedName>
</protein>
<dbReference type="PANTHER" id="PTHR46708">
    <property type="entry name" value="TENASCIN"/>
    <property type="match status" value="1"/>
</dbReference>
<proteinExistence type="predicted"/>
<dbReference type="SUPFAM" id="SSF49265">
    <property type="entry name" value="Fibronectin type III"/>
    <property type="match status" value="6"/>
</dbReference>
<feature type="domain" description="Fibronectin type-III" evidence="3">
    <location>
        <begin position="1805"/>
        <end position="1896"/>
    </location>
</feature>
<evidence type="ECO:0000256" key="1">
    <source>
        <dbReference type="ARBA" id="ARBA00022737"/>
    </source>
</evidence>
<dbReference type="PANTHER" id="PTHR46708:SF2">
    <property type="entry name" value="FIBRONECTIN TYPE-III DOMAIN-CONTAINING PROTEIN"/>
    <property type="match status" value="1"/>
</dbReference>
<evidence type="ECO:0000313" key="4">
    <source>
        <dbReference type="EMBL" id="MBO8460556.1"/>
    </source>
</evidence>
<dbReference type="Pfam" id="PF00041">
    <property type="entry name" value="fn3"/>
    <property type="match status" value="4"/>
</dbReference>
<feature type="domain" description="Fibronectin type-III" evidence="3">
    <location>
        <begin position="190"/>
        <end position="289"/>
    </location>
</feature>
<feature type="domain" description="Fibronectin type-III" evidence="3">
    <location>
        <begin position="2344"/>
        <end position="2436"/>
    </location>
</feature>
<reference evidence="4" key="1">
    <citation type="submission" date="2020-10" db="EMBL/GenBank/DDBJ databases">
        <authorList>
            <person name="Gilroy R."/>
        </authorList>
    </citation>
    <scope>NUCLEOTIDE SEQUENCE</scope>
    <source>
        <strain evidence="4">G3-3990</strain>
    </source>
</reference>
<gene>
    <name evidence="4" type="ORF">IAA73_09515</name>
</gene>
<dbReference type="InterPro" id="IPR026444">
    <property type="entry name" value="Secre_tail"/>
</dbReference>
<feature type="chain" id="PRO_5039206417" evidence="2">
    <location>
        <begin position="27"/>
        <end position="2922"/>
    </location>
</feature>
<dbReference type="Proteomes" id="UP000823641">
    <property type="component" value="Unassembled WGS sequence"/>
</dbReference>
<feature type="domain" description="Fibronectin type-III" evidence="3">
    <location>
        <begin position="446"/>
        <end position="541"/>
    </location>
</feature>
<comment type="caution">
    <text evidence="4">The sequence shown here is derived from an EMBL/GenBank/DDBJ whole genome shotgun (WGS) entry which is preliminary data.</text>
</comment>
<feature type="domain" description="Fibronectin type-III" evidence="3">
    <location>
        <begin position="722"/>
        <end position="811"/>
    </location>
</feature>
<dbReference type="Gene3D" id="2.60.40.10">
    <property type="entry name" value="Immunoglobulins"/>
    <property type="match status" value="5"/>
</dbReference>
<dbReference type="EMBL" id="JADIMG010000091">
    <property type="protein sequence ID" value="MBO8460556.1"/>
    <property type="molecule type" value="Genomic_DNA"/>
</dbReference>
<reference evidence="4" key="2">
    <citation type="journal article" date="2021" name="PeerJ">
        <title>Extensive microbial diversity within the chicken gut microbiome revealed by metagenomics and culture.</title>
        <authorList>
            <person name="Gilroy R."/>
            <person name="Ravi A."/>
            <person name="Getino M."/>
            <person name="Pursley I."/>
            <person name="Horton D.L."/>
            <person name="Alikhan N.F."/>
            <person name="Baker D."/>
            <person name="Gharbi K."/>
            <person name="Hall N."/>
            <person name="Watson M."/>
            <person name="Adriaenssens E.M."/>
            <person name="Foster-Nyarko E."/>
            <person name="Jarju S."/>
            <person name="Secka A."/>
            <person name="Antonio M."/>
            <person name="Oren A."/>
            <person name="Chaudhuri R.R."/>
            <person name="La Ragione R."/>
            <person name="Hildebrand F."/>
            <person name="Pallen M.J."/>
        </authorList>
    </citation>
    <scope>NUCLEOTIDE SEQUENCE</scope>
    <source>
        <strain evidence="4">G3-3990</strain>
    </source>
</reference>
<dbReference type="InterPro" id="IPR036116">
    <property type="entry name" value="FN3_sf"/>
</dbReference>
<organism evidence="4 5">
    <name type="scientific">Candidatus Gallipaludibacter merdavium</name>
    <dbReference type="NCBI Taxonomy" id="2840839"/>
    <lineage>
        <taxon>Bacteria</taxon>
        <taxon>Pseudomonadati</taxon>
        <taxon>Bacteroidota</taxon>
        <taxon>Bacteroidia</taxon>
        <taxon>Bacteroidales</taxon>
        <taxon>Candidatus Gallipaludibacter</taxon>
    </lineage>
</organism>
<evidence type="ECO:0000313" key="5">
    <source>
        <dbReference type="Proteomes" id="UP000823641"/>
    </source>
</evidence>
<feature type="signal peptide" evidence="2">
    <location>
        <begin position="1"/>
        <end position="26"/>
    </location>
</feature>
<dbReference type="CDD" id="cd00063">
    <property type="entry name" value="FN3"/>
    <property type="match status" value="5"/>
</dbReference>
<dbReference type="InterPro" id="IPR003961">
    <property type="entry name" value="FN3_dom"/>
</dbReference>
<feature type="domain" description="Fibronectin type-III" evidence="3">
    <location>
        <begin position="999"/>
        <end position="1097"/>
    </location>
</feature>
<sequence length="2922" mass="328106">MKHRYPKSIRLIVTGLFLSLSVCLSAQKSVWTESFEGGILPSGWAEEKMDGSLNWTFEQGTVINNDSAYDGVYRARLIGQGTTRLVLPMTDIKTGITMPYLRFAYKLKMTDSRIDTLRVLYRTETTGEWRYLQNAEYSDQKIDWSYEEIPLSEISTVRNAQIAFEGKTVFGGGILLDFVSIGDQYNCATPPTDLTARQLTPNSATLRWFGNNNDMGRKYYIVIDTIEHTIDLETIEAWKRDTVEATGDEHYEVTGLEPNRDYFFYVKSDCDYNDMSDWSEGCAFHTPCLPQPLPLVELFEDDYSSECWLFYKGEATTPYITSSTSGKPFQGSKYLYFYASSGKGMSYAAMPAPDADLNTLMFSFMGYSGYNGTIEIGVLEDPNDPSTYQTVKIFTTTNDKTYRRYCVDFDDYTGTGKYIAIVNQAGLSANGFCIDSVRLEEKPECPPLFLQEASAVTATSALFTWSSIGDETAWVVRLFSSVQTNPETATPLKEYNIQGNMELQLEELTPNTEYFVYVKPTCGTEWVGDSFTTGTAITIPYTDNFDNYGASTSYNADYLPDGWIVGNLKSTSTSTTYYPLTYGKSAYTANYAYDHTDNPNNPYHAAFYFKGSTTYYQPYAIMPQIIGVDDIKGLMLQFYAYSTVGDLLTIGVMEDPSNMETFVPVRTITLSEEWNLETVYFDAYQGDGCYITFVLHMDAKPSSTPNARIDDLTITVAPNCRMPLDLNAKHISARSLDLMWDGYTETQWKLQIATDEAMTELVKDTLVNRNDSCHIGGLIPMTDYYVRVCANCGTDEVSEWTHAKHFQTYAEINTLPYENRFDDISGTTSSTSSTVEDYLVPQWYVWNISGASSFVYTPHVYGSTTYNAARDHRVGEEEKDYYNCVKMSSSKSYNGSCMVSPEITAVENVEQLQISFWGYTSTAGHTVTVGVADNPADTSTYVSIETFTLPKTEWTYCVAFLDSYVGSGKYIYLLSSNPTSTNLVYVDDIEIKEIPDCPEVTNITIKEGTLTDISASFVWDANNAEEWNMKIFDSELTEEEIDTQTPIVNISGLTNTEKLVEGLEGNRVYYVYIQSVNEAKNCVGSWSVPLVFRTACSTIGESLPFYADFENEGSGVIPSCWTADVFGSSAAFPKTDAHSTSSSATDPIHDGSEYSLYFTSSNTGGAYAWAATPLLNITDIRNLQLTFIGTDDEPSTIQIGICDQPNNLQNFILVKECKVSELKTWNHFTVLFNNVNEAYKGYKYTIFRVLNTGTSGEYSSDTDNYFYLDDVLIQEIPDCVKAFDVALSEIKQTSALVNWSGNDETSWDICVFDTLISSEAVDTYIDDAIFYVVDNTVKPYRLEDLPTGTELYVYVRTKNQTRDCVGDWSIPGKMFTQCSAVDIPYYDDFEDYRTVSSATASGNLQPEEFPKCLTCTGSTTTAPTLYGLGSGNFNFCEPGTTALFMTTSDGKTNYVSFPEMNVDNVNMLEVAFKACKTLSNVKSGIIRIGVMDDPYDPTTFTKVWEDTLKNYLSQSKEWTSFVVKLDSYIGSGKNITISMPGLGTTNHAYFDWIRIDTIQPVHAPLSTTIESVSEDSVSAAWDVIDGEKWRIRIIPYTDNVTVNDTATVDTVVTSPYATFGSLAYDTHYMLYVAGIQANDTSQWGEGIKFRSACPSSVALPYFEDFKAYDVNEYCCWTSLNTNENKDTVAYVNTHSDSDILALNFPKGCRMMLPAFTNITSIESLRITFTALPMTTAYNVTVWAYDGNNNYMNVGIANVESSIYDKRQVDFSFSFEGATQYRYIALGVDNPGYITNVMVEEDNCPRPINVRLTNRMDTAVTITWEAVGASVDSWEIEYGPSNFTIGQGIRVETSTSNRTIHPLNPETEYDIYIRSVDTDNNLYSEWVKAESITTMPSVATVPYFCDFEEIEECEKWQQIKYETTEQSPNDWYFGILPGTESGNVAYISNDGGTTFAFTSDNIGTQDLYRNIYLKTGKYKISFDWQNVGDTDDYANLTASLYTPGCIPNLSNSSYWQQETGVNATSAYDALFSLTIIGREEVDEGTGQATWRRDSTILDVNKDGVYTLNFRFKCGANRIGKERTPAAIDNIAIEMIPCTAPTNVTVTNILDTAFTLTWNPSLLEEMNEWQVKIFETGVRYEDLSTQEAYIDTIVTTPSVTFDTLQANTTYYYAIRMICGEDTWTPVNNVTTLCAPMALPMVETFESYTTGTSGTRPECWIYSDPLTYNGIYVASGKNGHGLYIGTDTYIILPLFDENINNIELRFDFACAAANKMLYVGLVSDPFDINTFDEITSVYSEKGSTGNWYECETNFFNYDGEGRYIAIKGESSFYLDSIQVRTMPDCARVMQIEATGITRDAVTLDWLTTDEQSWNVKLTTQELDNIQQTNGVIIDTLVYEHPITLSSLEAWTEYYVYIQANCDDGESDWSKPYVFRTECGTYELPFVEDFSRYDDLNSTFDRWEVEDAGCWTMRYAELDAVFSGSTYPNTLPVINENYPETQNSRWALQVWQGSNNPDSVKVTTTALNGQIYYSPSGSSTSGGYESWSERKVADWFISPEIIVSGENVRLVFDLSIGNKESILPSDRFAMLVSEDAGETWLRENATIWSGDASGDLQMQNIREVLSPVSFDMTKYIGKTIKIAFYIERLNGASGSSLTDPVIHIDNVALRCFNEYVLEDVICQNNDYNRNGFFLAYDKVVNDTILTRESLTGECDSLITLYLYVTKPQMTPLSAEICQNESYTEYNFNLPIQTETGVFEYRQYLRETGGCDSIVVLQLTVHPTYKDTDIVVIQDNELPFVYNDTTFEIGSQSGLYSLLYATEFGCDSIIIVDLTIENSNDLSHTFAGTLSFKPNPVSTNSTVYIDCKLTDPTAYVTKIELFNSLGALIYMKNNIPTNFMSPQEAGIYIVRITTNTNDFVIGKLIVE</sequence>
<dbReference type="Gene3D" id="2.60.120.200">
    <property type="match status" value="1"/>
</dbReference>
<keyword evidence="2" id="KW-0732">Signal</keyword>
<dbReference type="SMART" id="SM00060">
    <property type="entry name" value="FN3"/>
    <property type="match status" value="9"/>
</dbReference>
<dbReference type="InterPro" id="IPR050991">
    <property type="entry name" value="ECM_Regulatory_Proteins"/>
</dbReference>
<dbReference type="InterPro" id="IPR013783">
    <property type="entry name" value="Ig-like_fold"/>
</dbReference>
<dbReference type="NCBIfam" id="TIGR04183">
    <property type="entry name" value="Por_Secre_tail"/>
    <property type="match status" value="1"/>
</dbReference>
<name>A0A9D9HVJ7_9BACT</name>
<evidence type="ECO:0000259" key="3">
    <source>
        <dbReference type="PROSITE" id="PS50853"/>
    </source>
</evidence>
<feature type="domain" description="Fibronectin type-III" evidence="3">
    <location>
        <begin position="2098"/>
        <end position="2192"/>
    </location>
</feature>
<keyword evidence="1" id="KW-0677">Repeat</keyword>
<dbReference type="PROSITE" id="PS50853">
    <property type="entry name" value="FN3"/>
    <property type="match status" value="7"/>
</dbReference>